<dbReference type="Proteomes" id="UP000011535">
    <property type="component" value="Unassembled WGS sequence"/>
</dbReference>
<gene>
    <name evidence="1" type="ORF">C456_06732</name>
</gene>
<dbReference type="InterPro" id="IPR036388">
    <property type="entry name" value="WH-like_DNA-bd_sf"/>
</dbReference>
<reference evidence="1 2" key="1">
    <citation type="journal article" date="2014" name="PLoS Genet.">
        <title>Phylogenetically driven sequencing of extremely halophilic archaea reveals strategies for static and dynamic osmo-response.</title>
        <authorList>
            <person name="Becker E.A."/>
            <person name="Seitzer P.M."/>
            <person name="Tritt A."/>
            <person name="Larsen D."/>
            <person name="Krusor M."/>
            <person name="Yao A.I."/>
            <person name="Wu D."/>
            <person name="Madern D."/>
            <person name="Eisen J.A."/>
            <person name="Darling A.E."/>
            <person name="Facciotti M.T."/>
        </authorList>
    </citation>
    <scope>NUCLEOTIDE SEQUENCE [LARGE SCALE GENOMIC DNA]</scope>
    <source>
        <strain evidence="2">DSM 14919 / CCM 7023 / CIP 107410 / JCM 9276 / NCIMB 13854 / Aa 2.2</strain>
    </source>
</reference>
<protein>
    <submittedName>
        <fullName evidence="1">Uncharacterized protein</fullName>
    </submittedName>
</protein>
<dbReference type="EMBL" id="AOLH01000010">
    <property type="protein sequence ID" value="ELZ75346.1"/>
    <property type="molecule type" value="Genomic_DNA"/>
</dbReference>
<dbReference type="AlphaFoldDB" id="M0GSW8"/>
<comment type="caution">
    <text evidence="1">The sequence shown here is derived from an EMBL/GenBank/DDBJ whole genome shotgun (WGS) entry which is preliminary data.</text>
</comment>
<evidence type="ECO:0000313" key="1">
    <source>
        <dbReference type="EMBL" id="ELZ75346.1"/>
    </source>
</evidence>
<accession>M0GSW8</accession>
<proteinExistence type="predicted"/>
<sequence length="90" mass="10107">MRDQAQWMNKASIPVLELLDESGIALPAQTIALNLDRLLSQGPSRTTVYRTLEPLEEHELIEHVTGDSKHYVITEKGKHFLAGELRASDL</sequence>
<evidence type="ECO:0000313" key="2">
    <source>
        <dbReference type="Proteomes" id="UP000011535"/>
    </source>
</evidence>
<dbReference type="InterPro" id="IPR036390">
    <property type="entry name" value="WH_DNA-bd_sf"/>
</dbReference>
<dbReference type="Gene3D" id="1.10.10.10">
    <property type="entry name" value="Winged helix-like DNA-binding domain superfamily/Winged helix DNA-binding domain"/>
    <property type="match status" value="1"/>
</dbReference>
<name>M0GSW8_HALL2</name>
<organism evidence="1 2">
    <name type="scientific">Haloferax lucentense (strain DSM 14919 / JCM 9276 / NCIMB 13854 / Aa 2.2)</name>
    <name type="common">Haloferax alicantei</name>
    <dbReference type="NCBI Taxonomy" id="1230452"/>
    <lineage>
        <taxon>Archaea</taxon>
        <taxon>Methanobacteriati</taxon>
        <taxon>Methanobacteriota</taxon>
        <taxon>Stenosarchaea group</taxon>
        <taxon>Halobacteria</taxon>
        <taxon>Halobacteriales</taxon>
        <taxon>Haloferacaceae</taxon>
        <taxon>Haloferax</taxon>
    </lineage>
</organism>
<dbReference type="SUPFAM" id="SSF46785">
    <property type="entry name" value="Winged helix' DNA-binding domain"/>
    <property type="match status" value="1"/>
</dbReference>